<evidence type="ECO:0000313" key="1">
    <source>
        <dbReference type="EnsemblPlants" id="Pp3c14_22012V3.1"/>
    </source>
</evidence>
<sequence length="96" mass="11129">MRVNILVEIAIIGMTELLYGTMSKASKVESSCRSILIEDVEEELKLVDIDDDNLKYIDNDTHRLCRNYTPFKTKIGSRKKIHILNYNCVNHELEVD</sequence>
<accession>A0A7I4AY96</accession>
<protein>
    <submittedName>
        <fullName evidence="1">Uncharacterized protein</fullName>
    </submittedName>
</protein>
<dbReference type="EMBL" id="ABEU02000014">
    <property type="status" value="NOT_ANNOTATED_CDS"/>
    <property type="molecule type" value="Genomic_DNA"/>
</dbReference>
<reference evidence="1 2" key="1">
    <citation type="journal article" date="2008" name="Science">
        <title>The Physcomitrella genome reveals evolutionary insights into the conquest of land by plants.</title>
        <authorList>
            <person name="Rensing S."/>
            <person name="Lang D."/>
            <person name="Zimmer A."/>
            <person name="Terry A."/>
            <person name="Salamov A."/>
            <person name="Shapiro H."/>
            <person name="Nishiyama T."/>
            <person name="Perroud P.-F."/>
            <person name="Lindquist E."/>
            <person name="Kamisugi Y."/>
            <person name="Tanahashi T."/>
            <person name="Sakakibara K."/>
            <person name="Fujita T."/>
            <person name="Oishi K."/>
            <person name="Shin-I T."/>
            <person name="Kuroki Y."/>
            <person name="Toyoda A."/>
            <person name="Suzuki Y."/>
            <person name="Hashimoto A."/>
            <person name="Yamaguchi K."/>
            <person name="Sugano A."/>
            <person name="Kohara Y."/>
            <person name="Fujiyama A."/>
            <person name="Anterola A."/>
            <person name="Aoki S."/>
            <person name="Ashton N."/>
            <person name="Barbazuk W.B."/>
            <person name="Barker E."/>
            <person name="Bennetzen J."/>
            <person name="Bezanilla M."/>
            <person name="Blankenship R."/>
            <person name="Cho S.H."/>
            <person name="Dutcher S."/>
            <person name="Estelle M."/>
            <person name="Fawcett J.A."/>
            <person name="Gundlach H."/>
            <person name="Hanada K."/>
            <person name="Heyl A."/>
            <person name="Hicks K.A."/>
            <person name="Hugh J."/>
            <person name="Lohr M."/>
            <person name="Mayer K."/>
            <person name="Melkozernov A."/>
            <person name="Murata T."/>
            <person name="Nelson D."/>
            <person name="Pils B."/>
            <person name="Prigge M."/>
            <person name="Reiss B."/>
            <person name="Renner T."/>
            <person name="Rombauts S."/>
            <person name="Rushton P."/>
            <person name="Sanderfoot A."/>
            <person name="Schween G."/>
            <person name="Shiu S.-H."/>
            <person name="Stueber K."/>
            <person name="Theodoulou F.L."/>
            <person name="Tu H."/>
            <person name="Van de Peer Y."/>
            <person name="Verrier P.J."/>
            <person name="Waters E."/>
            <person name="Wood A."/>
            <person name="Yang L."/>
            <person name="Cove D."/>
            <person name="Cuming A."/>
            <person name="Hasebe M."/>
            <person name="Lucas S."/>
            <person name="Mishler D.B."/>
            <person name="Reski R."/>
            <person name="Grigoriev I."/>
            <person name="Quatrano R.S."/>
            <person name="Boore J.L."/>
        </authorList>
    </citation>
    <scope>NUCLEOTIDE SEQUENCE [LARGE SCALE GENOMIC DNA]</scope>
    <source>
        <strain evidence="1 2">cv. Gransden 2004</strain>
    </source>
</reference>
<name>A0A7I4AY96_PHYPA</name>
<dbReference type="Gramene" id="Pp3c14_22012V3.1">
    <property type="protein sequence ID" value="Pp3c14_22012V3.1"/>
    <property type="gene ID" value="Pp3c14_22012"/>
</dbReference>
<proteinExistence type="predicted"/>
<dbReference type="Proteomes" id="UP000006727">
    <property type="component" value="Chromosome 14"/>
</dbReference>
<dbReference type="AlphaFoldDB" id="A0A7I4AY96"/>
<keyword evidence="2" id="KW-1185">Reference proteome</keyword>
<evidence type="ECO:0000313" key="2">
    <source>
        <dbReference type="Proteomes" id="UP000006727"/>
    </source>
</evidence>
<dbReference type="EnsemblPlants" id="Pp3c14_22012V3.1">
    <property type="protein sequence ID" value="Pp3c14_22012V3.1"/>
    <property type="gene ID" value="Pp3c14_22012"/>
</dbReference>
<organism evidence="1 2">
    <name type="scientific">Physcomitrium patens</name>
    <name type="common">Spreading-leaved earth moss</name>
    <name type="synonym">Physcomitrella patens</name>
    <dbReference type="NCBI Taxonomy" id="3218"/>
    <lineage>
        <taxon>Eukaryota</taxon>
        <taxon>Viridiplantae</taxon>
        <taxon>Streptophyta</taxon>
        <taxon>Embryophyta</taxon>
        <taxon>Bryophyta</taxon>
        <taxon>Bryophytina</taxon>
        <taxon>Bryopsida</taxon>
        <taxon>Funariidae</taxon>
        <taxon>Funariales</taxon>
        <taxon>Funariaceae</taxon>
        <taxon>Physcomitrium</taxon>
    </lineage>
</organism>
<reference evidence="1" key="3">
    <citation type="submission" date="2020-12" db="UniProtKB">
        <authorList>
            <consortium name="EnsemblPlants"/>
        </authorList>
    </citation>
    <scope>IDENTIFICATION</scope>
</reference>
<reference evidence="1 2" key="2">
    <citation type="journal article" date="2018" name="Plant J.">
        <title>The Physcomitrella patens chromosome-scale assembly reveals moss genome structure and evolution.</title>
        <authorList>
            <person name="Lang D."/>
            <person name="Ullrich K.K."/>
            <person name="Murat F."/>
            <person name="Fuchs J."/>
            <person name="Jenkins J."/>
            <person name="Haas F.B."/>
            <person name="Piednoel M."/>
            <person name="Gundlach H."/>
            <person name="Van Bel M."/>
            <person name="Meyberg R."/>
            <person name="Vives C."/>
            <person name="Morata J."/>
            <person name="Symeonidi A."/>
            <person name="Hiss M."/>
            <person name="Muchero W."/>
            <person name="Kamisugi Y."/>
            <person name="Saleh O."/>
            <person name="Blanc G."/>
            <person name="Decker E.L."/>
            <person name="van Gessel N."/>
            <person name="Grimwood J."/>
            <person name="Hayes R.D."/>
            <person name="Graham S.W."/>
            <person name="Gunter L.E."/>
            <person name="McDaniel S.F."/>
            <person name="Hoernstein S.N.W."/>
            <person name="Larsson A."/>
            <person name="Li F.W."/>
            <person name="Perroud P.F."/>
            <person name="Phillips J."/>
            <person name="Ranjan P."/>
            <person name="Rokshar D.S."/>
            <person name="Rothfels C.J."/>
            <person name="Schneider L."/>
            <person name="Shu S."/>
            <person name="Stevenson D.W."/>
            <person name="Thummler F."/>
            <person name="Tillich M."/>
            <person name="Villarreal Aguilar J.C."/>
            <person name="Widiez T."/>
            <person name="Wong G.K."/>
            <person name="Wymore A."/>
            <person name="Zhang Y."/>
            <person name="Zimmer A.D."/>
            <person name="Quatrano R.S."/>
            <person name="Mayer K.F.X."/>
            <person name="Goodstein D."/>
            <person name="Casacuberta J.M."/>
            <person name="Vandepoele K."/>
            <person name="Reski R."/>
            <person name="Cuming A.C."/>
            <person name="Tuskan G.A."/>
            <person name="Maumus F."/>
            <person name="Salse J."/>
            <person name="Schmutz J."/>
            <person name="Rensing S.A."/>
        </authorList>
    </citation>
    <scope>NUCLEOTIDE SEQUENCE [LARGE SCALE GENOMIC DNA]</scope>
    <source>
        <strain evidence="1 2">cv. Gransden 2004</strain>
    </source>
</reference>
<dbReference type="InParanoid" id="A0A7I4AY96"/>